<name>A0ABZ3C9I9_9ACTN</name>
<dbReference type="PANTHER" id="PTHR10884">
    <property type="entry name" value="NADH DEHYDROGENASE UBIQUINONE IRON-SULFUR PROTEIN 3"/>
    <property type="match status" value="1"/>
</dbReference>
<dbReference type="Gene3D" id="3.30.460.80">
    <property type="entry name" value="NADH:ubiquinone oxidoreductase, 30kDa subunit"/>
    <property type="match status" value="1"/>
</dbReference>
<gene>
    <name evidence="4" type="ORF">PCC79_04385</name>
</gene>
<dbReference type="EMBL" id="CP115965">
    <property type="protein sequence ID" value="WZW99444.1"/>
    <property type="molecule type" value="Genomic_DNA"/>
</dbReference>
<dbReference type="InterPro" id="IPR001268">
    <property type="entry name" value="NADH_UbQ_OxRdtase_30kDa_su"/>
</dbReference>
<accession>A0ABZ3C9I9</accession>
<sequence length="183" mass="19324">MADEIRAVAAADWAEAAAALHAAGIRWFDWLGAVDEIGREDAIRIMLRAAPEPDADGVRLETRVPRSGGTLASVRAVWAGAAWHEREVADFFGVAFAGGDPRPLLLRPGTAGHPLLRDAVLAARAVRPWPGAKEPGDVVAAGRRRMVPPGVPDPAIWGERTGSPAEPEEIAASVAGGRVRGRR</sequence>
<organism evidence="4 5">
    <name type="scientific">Propioniciclava soli</name>
    <dbReference type="NCBI Taxonomy" id="2775081"/>
    <lineage>
        <taxon>Bacteria</taxon>
        <taxon>Bacillati</taxon>
        <taxon>Actinomycetota</taxon>
        <taxon>Actinomycetes</taxon>
        <taxon>Propionibacteriales</taxon>
        <taxon>Propionibacteriaceae</taxon>
        <taxon>Propioniciclava</taxon>
    </lineage>
</organism>
<feature type="region of interest" description="Disordered" evidence="2">
    <location>
        <begin position="144"/>
        <end position="168"/>
    </location>
</feature>
<dbReference type="InterPro" id="IPR037232">
    <property type="entry name" value="NADH_quin_OxRdtase_su_C/D-like"/>
</dbReference>
<evidence type="ECO:0000313" key="5">
    <source>
        <dbReference type="Proteomes" id="UP001434337"/>
    </source>
</evidence>
<keyword evidence="5" id="KW-1185">Reference proteome</keyword>
<feature type="domain" description="NADH:ubiquinone oxidoreductase 30kDa subunit" evidence="3">
    <location>
        <begin position="8"/>
        <end position="123"/>
    </location>
</feature>
<evidence type="ECO:0000256" key="2">
    <source>
        <dbReference type="SAM" id="MobiDB-lite"/>
    </source>
</evidence>
<dbReference type="Proteomes" id="UP001434337">
    <property type="component" value="Chromosome"/>
</dbReference>
<evidence type="ECO:0000313" key="4">
    <source>
        <dbReference type="EMBL" id="WZW99444.1"/>
    </source>
</evidence>
<dbReference type="PANTHER" id="PTHR10884:SF14">
    <property type="entry name" value="NADH DEHYDROGENASE [UBIQUINONE] IRON-SULFUR PROTEIN 3, MITOCHONDRIAL"/>
    <property type="match status" value="1"/>
</dbReference>
<comment type="similarity">
    <text evidence="1">Belongs to the complex I 30 kDa subunit family.</text>
</comment>
<evidence type="ECO:0000259" key="3">
    <source>
        <dbReference type="Pfam" id="PF00329"/>
    </source>
</evidence>
<dbReference type="SUPFAM" id="SSF143243">
    <property type="entry name" value="Nqo5-like"/>
    <property type="match status" value="1"/>
</dbReference>
<dbReference type="Pfam" id="PF00329">
    <property type="entry name" value="Complex1_30kDa"/>
    <property type="match status" value="1"/>
</dbReference>
<protein>
    <submittedName>
        <fullName evidence="4">NADH-quinone oxidoreductase subunit C</fullName>
    </submittedName>
</protein>
<proteinExistence type="inferred from homology"/>
<reference evidence="4 5" key="1">
    <citation type="journal article" date="2023" name="Environ Microbiome">
        <title>A coral-associated actinobacterium mitigates coral bleaching under heat stress.</title>
        <authorList>
            <person name="Li J."/>
            <person name="Zou Y."/>
            <person name="Li Q."/>
            <person name="Zhang J."/>
            <person name="Bourne D.G."/>
            <person name="Lyu Y."/>
            <person name="Liu C."/>
            <person name="Zhang S."/>
        </authorList>
    </citation>
    <scope>NUCLEOTIDE SEQUENCE [LARGE SCALE GENOMIC DNA]</scope>
    <source>
        <strain evidence="4 5">SCSIO 13291</strain>
    </source>
</reference>
<dbReference type="RefSeq" id="WP_232549901.1">
    <property type="nucleotide sequence ID" value="NZ_CP115965.1"/>
</dbReference>
<evidence type="ECO:0000256" key="1">
    <source>
        <dbReference type="ARBA" id="ARBA00007569"/>
    </source>
</evidence>